<accession>A0AAW6SNV6</accession>
<gene>
    <name evidence="3" type="ORF">P5X88_02705</name>
</gene>
<dbReference type="Pfam" id="PF06810">
    <property type="entry name" value="Phage_scaffold"/>
    <property type="match status" value="1"/>
</dbReference>
<protein>
    <submittedName>
        <fullName evidence="3">Clp protease ClpB</fullName>
    </submittedName>
</protein>
<organism evidence="3 4">
    <name type="scientific">Heyndrickxia oleronia</name>
    <dbReference type="NCBI Taxonomy" id="38875"/>
    <lineage>
        <taxon>Bacteria</taxon>
        <taxon>Bacillati</taxon>
        <taxon>Bacillota</taxon>
        <taxon>Bacilli</taxon>
        <taxon>Bacillales</taxon>
        <taxon>Bacillaceae</taxon>
        <taxon>Heyndrickxia</taxon>
    </lineage>
</organism>
<evidence type="ECO:0000256" key="1">
    <source>
        <dbReference type="SAM" id="Coils"/>
    </source>
</evidence>
<comment type="caution">
    <text evidence="3">The sequence shown here is derived from an EMBL/GenBank/DDBJ whole genome shotgun (WGS) entry which is preliminary data.</text>
</comment>
<evidence type="ECO:0000313" key="4">
    <source>
        <dbReference type="Proteomes" id="UP001159179"/>
    </source>
</evidence>
<sequence length="224" mass="24887">MSEEVKDLEVTENPTVEEPETKPEVKTVTMTQEELDALIGREKGRVKKKYEDYDDLKLKLAEYEQQVEEKKRAEMTELEKLQADLLAKDESAQTLAQQLEALQTQMKQERIVNAFIKAAPSVNIPSDRIDAALKLADLSAVTVGEDGTVEGIDELMGSLVQSYKFLAEVKKPQKQIGASTNGPKDNAGTKTAEQLLHEAAEKARLSGRAEDRVAYANLKRELGL</sequence>
<dbReference type="GO" id="GO:0008233">
    <property type="term" value="F:peptidase activity"/>
    <property type="evidence" value="ECO:0007669"/>
    <property type="project" value="UniProtKB-KW"/>
</dbReference>
<dbReference type="InterPro" id="IPR009636">
    <property type="entry name" value="SCAF"/>
</dbReference>
<feature type="region of interest" description="Disordered" evidence="2">
    <location>
        <begin position="1"/>
        <end position="27"/>
    </location>
</feature>
<dbReference type="GO" id="GO:0006508">
    <property type="term" value="P:proteolysis"/>
    <property type="evidence" value="ECO:0007669"/>
    <property type="project" value="UniProtKB-KW"/>
</dbReference>
<reference evidence="3" key="1">
    <citation type="submission" date="2023-03" db="EMBL/GenBank/DDBJ databases">
        <title>Bacterial isolates from washroom surfaces on a university campus.</title>
        <authorList>
            <person name="Holman D.B."/>
            <person name="Gzyl K.E."/>
            <person name="Taheri A.E."/>
        </authorList>
    </citation>
    <scope>NUCLEOTIDE SEQUENCE</scope>
    <source>
        <strain evidence="3">RD03</strain>
    </source>
</reference>
<keyword evidence="1" id="KW-0175">Coiled coil</keyword>
<evidence type="ECO:0000256" key="2">
    <source>
        <dbReference type="SAM" id="MobiDB-lite"/>
    </source>
</evidence>
<name>A0AAW6SNV6_9BACI</name>
<feature type="coiled-coil region" evidence="1">
    <location>
        <begin position="46"/>
        <end position="112"/>
    </location>
</feature>
<keyword evidence="3" id="KW-0645">Protease</keyword>
<proteinExistence type="predicted"/>
<keyword evidence="3" id="KW-0378">Hydrolase</keyword>
<dbReference type="Proteomes" id="UP001159179">
    <property type="component" value="Unassembled WGS sequence"/>
</dbReference>
<dbReference type="AlphaFoldDB" id="A0AAW6SNV6"/>
<evidence type="ECO:0000313" key="3">
    <source>
        <dbReference type="EMBL" id="MDH5159828.1"/>
    </source>
</evidence>
<dbReference type="EMBL" id="JAROYP010000001">
    <property type="protein sequence ID" value="MDH5159828.1"/>
    <property type="molecule type" value="Genomic_DNA"/>
</dbReference>
<dbReference type="RefSeq" id="WP_280615668.1">
    <property type="nucleotide sequence ID" value="NZ_JAROYP010000001.1"/>
</dbReference>